<evidence type="ECO:0000313" key="1">
    <source>
        <dbReference type="EMBL" id="CDW49382.1"/>
    </source>
</evidence>
<accession>A0A0K2VGS8</accession>
<feature type="non-terminal residue" evidence="1">
    <location>
        <position position="1"/>
    </location>
</feature>
<proteinExistence type="predicted"/>
<dbReference type="AlphaFoldDB" id="A0A0K2VGS8"/>
<reference evidence="1" key="1">
    <citation type="submission" date="2014-05" db="EMBL/GenBank/DDBJ databases">
        <authorList>
            <person name="Chronopoulou M."/>
        </authorList>
    </citation>
    <scope>NUCLEOTIDE SEQUENCE</scope>
    <source>
        <tissue evidence="1">Whole organism</tissue>
    </source>
</reference>
<protein>
    <submittedName>
        <fullName evidence="1">Uncharacterized protein</fullName>
    </submittedName>
</protein>
<dbReference type="EMBL" id="HACA01032021">
    <property type="protein sequence ID" value="CDW49382.1"/>
    <property type="molecule type" value="Transcribed_RNA"/>
</dbReference>
<name>A0A0K2VGS8_LEPSM</name>
<sequence>FTVSPGVSLKFPENSGLRTSISLCFPLTVRHSGAKLFSLTRSKSKQEQNLKIVKQRDTPNLLWLPPPKTFT</sequence>
<organism evidence="1">
    <name type="scientific">Lepeophtheirus salmonis</name>
    <name type="common">Salmon louse</name>
    <name type="synonym">Caligus salmonis</name>
    <dbReference type="NCBI Taxonomy" id="72036"/>
    <lineage>
        <taxon>Eukaryota</taxon>
        <taxon>Metazoa</taxon>
        <taxon>Ecdysozoa</taxon>
        <taxon>Arthropoda</taxon>
        <taxon>Crustacea</taxon>
        <taxon>Multicrustacea</taxon>
        <taxon>Hexanauplia</taxon>
        <taxon>Copepoda</taxon>
        <taxon>Siphonostomatoida</taxon>
        <taxon>Caligidae</taxon>
        <taxon>Lepeophtheirus</taxon>
    </lineage>
</organism>